<proteinExistence type="predicted"/>
<dbReference type="Proteomes" id="UP000248783">
    <property type="component" value="Unassembled WGS sequence"/>
</dbReference>
<protein>
    <submittedName>
        <fullName evidence="1">Uncharacterized protein</fullName>
    </submittedName>
</protein>
<name>A0A2W5WUQ7_9MICO</name>
<gene>
    <name evidence="1" type="ORF">DNL40_02235</name>
</gene>
<evidence type="ECO:0000313" key="2">
    <source>
        <dbReference type="Proteomes" id="UP000248783"/>
    </source>
</evidence>
<dbReference type="EMBL" id="QKWH01000001">
    <property type="protein sequence ID" value="PZR55209.1"/>
    <property type="molecule type" value="Genomic_DNA"/>
</dbReference>
<comment type="caution">
    <text evidence="1">The sequence shown here is derived from an EMBL/GenBank/DDBJ whole genome shotgun (WGS) entry which is preliminary data.</text>
</comment>
<sequence length="152" mass="16582">MDTEIYGQHTAQVLRLFDALPELNAEQWKTLGASPVAAALETMLDDYDLYEALERGDATVLASMRASNDAHKALDGLERVLTERAWENAPADAWRAAFHEAQLTAGAGRRSFEFVSLSVIALVVQDLIDPDLVRDVVTAWQGVGVALDAAEQ</sequence>
<organism evidence="1 2">
    <name type="scientific">Xylanimonas oleitrophica</name>
    <dbReference type="NCBI Taxonomy" id="2607479"/>
    <lineage>
        <taxon>Bacteria</taxon>
        <taxon>Bacillati</taxon>
        <taxon>Actinomycetota</taxon>
        <taxon>Actinomycetes</taxon>
        <taxon>Micrococcales</taxon>
        <taxon>Promicromonosporaceae</taxon>
        <taxon>Xylanimonas</taxon>
    </lineage>
</organism>
<accession>A0A2W5WUQ7</accession>
<reference evidence="1 2" key="1">
    <citation type="submission" date="2018-06" db="EMBL/GenBank/DDBJ databases">
        <title>Whole genome sequencing of a novel hydrocarbon degrading bacterial strain, PW21 isolated from oil contaminated produced water sample.</title>
        <authorList>
            <person name="Nagkirti P."/>
            <person name="Shaikh A."/>
            <person name="Gowdaman V."/>
            <person name="Engineer A.E."/>
            <person name="Dagar S."/>
            <person name="Dhakephalkar P.K."/>
        </authorList>
    </citation>
    <scope>NUCLEOTIDE SEQUENCE [LARGE SCALE GENOMIC DNA]</scope>
    <source>
        <strain evidence="1 2">PW21</strain>
    </source>
</reference>
<keyword evidence="2" id="KW-1185">Reference proteome</keyword>
<dbReference type="AlphaFoldDB" id="A0A2W5WUQ7"/>
<evidence type="ECO:0000313" key="1">
    <source>
        <dbReference type="EMBL" id="PZR55209.1"/>
    </source>
</evidence>